<geneLocation type="plasmid" evidence="1">
    <name>pKST23</name>
</geneLocation>
<dbReference type="EMBL" id="JN253636">
    <property type="protein sequence ID" value="AEV59811.1"/>
    <property type="molecule type" value="Genomic_DNA"/>
</dbReference>
<proteinExistence type="predicted"/>
<sequence>MSKKNNVPMIQNNGNLQPFSMGNLPSIAKTFPMEIHTTILQQLNPLEHISNAISRICYYKEQCKALELESLKIKEQASLMHLKIDTNFKKAMYELETRRKSNELKLIAAANDFKQISITKSDLIKEISKLVSSICSNDVSLESKKAMNDTLIIMKGMLSDQRSESYEKFKSLLSSIDSSYNDALLIEDHQDNYV</sequence>
<protein>
    <submittedName>
        <fullName evidence="1">Uncharacterized protein</fullName>
    </submittedName>
</protein>
<dbReference type="RefSeq" id="WP_015059030.1">
    <property type="nucleotide sequence ID" value="NC_019075.1"/>
</dbReference>
<reference evidence="1" key="1">
    <citation type="submission" date="2011-07" db="EMBL/GenBank/DDBJ databases">
        <title>Mosaic structure of pKST23 cryptic plasmid from Escherichia coli.</title>
        <authorList>
            <person name="Fecskeova L."/>
            <person name="Kovarik M."/>
            <person name="Javorsky P."/>
            <person name="Pristas P."/>
        </authorList>
    </citation>
    <scope>NUCLEOTIDE SEQUENCE</scope>
    <source>
        <strain evidence="1">1/23</strain>
        <plasmid evidence="1">pKST23</plasmid>
    </source>
</reference>
<name>G9G833_ECOLX</name>
<keyword evidence="1" id="KW-0614">Plasmid</keyword>
<evidence type="ECO:0000313" key="1">
    <source>
        <dbReference type="EMBL" id="AEV59811.1"/>
    </source>
</evidence>
<organism evidence="1">
    <name type="scientific">Escherichia coli</name>
    <dbReference type="NCBI Taxonomy" id="562"/>
    <lineage>
        <taxon>Bacteria</taxon>
        <taxon>Pseudomonadati</taxon>
        <taxon>Pseudomonadota</taxon>
        <taxon>Gammaproteobacteria</taxon>
        <taxon>Enterobacterales</taxon>
        <taxon>Enterobacteriaceae</taxon>
        <taxon>Escherichia</taxon>
    </lineage>
</organism>
<dbReference type="AlphaFoldDB" id="G9G833"/>
<accession>G9G833</accession>